<dbReference type="GO" id="GO:0016020">
    <property type="term" value="C:membrane"/>
    <property type="evidence" value="ECO:0007669"/>
    <property type="project" value="UniProtKB-SubCell"/>
</dbReference>
<dbReference type="CDD" id="cd00637">
    <property type="entry name" value="7tm_classA_rhodopsin-like"/>
    <property type="match status" value="1"/>
</dbReference>
<evidence type="ECO:0000259" key="6">
    <source>
        <dbReference type="PROSITE" id="PS50262"/>
    </source>
</evidence>
<dbReference type="AlphaFoldDB" id="A0A815EI41"/>
<dbReference type="Proteomes" id="UP000663852">
    <property type="component" value="Unassembled WGS sequence"/>
</dbReference>
<keyword evidence="4 5" id="KW-0472">Membrane</keyword>
<dbReference type="Proteomes" id="UP000663828">
    <property type="component" value="Unassembled WGS sequence"/>
</dbReference>
<feature type="transmembrane region" description="Helical" evidence="5">
    <location>
        <begin position="179"/>
        <end position="201"/>
    </location>
</feature>
<evidence type="ECO:0000313" key="10">
    <source>
        <dbReference type="Proteomes" id="UP000663852"/>
    </source>
</evidence>
<protein>
    <recommendedName>
        <fullName evidence="6">G-protein coupled receptors family 1 profile domain-containing protein</fullName>
    </recommendedName>
</protein>
<keyword evidence="9" id="KW-1185">Reference proteome</keyword>
<comment type="subcellular location">
    <subcellularLocation>
        <location evidence="1">Membrane</location>
    </subcellularLocation>
</comment>
<name>A0A815EI41_ADIRI</name>
<dbReference type="Gene3D" id="1.20.1070.10">
    <property type="entry name" value="Rhodopsin 7-helix transmembrane proteins"/>
    <property type="match status" value="1"/>
</dbReference>
<evidence type="ECO:0000256" key="4">
    <source>
        <dbReference type="ARBA" id="ARBA00023136"/>
    </source>
</evidence>
<dbReference type="EMBL" id="CAJNOJ010000226">
    <property type="protein sequence ID" value="CAF1312190.1"/>
    <property type="molecule type" value="Genomic_DNA"/>
</dbReference>
<dbReference type="OrthoDB" id="10043903at2759"/>
<dbReference type="SUPFAM" id="SSF81321">
    <property type="entry name" value="Family A G protein-coupled receptor-like"/>
    <property type="match status" value="1"/>
</dbReference>
<evidence type="ECO:0000256" key="1">
    <source>
        <dbReference type="ARBA" id="ARBA00004370"/>
    </source>
</evidence>
<evidence type="ECO:0000313" key="9">
    <source>
        <dbReference type="Proteomes" id="UP000663828"/>
    </source>
</evidence>
<feature type="transmembrane region" description="Helical" evidence="5">
    <location>
        <begin position="138"/>
        <end position="163"/>
    </location>
</feature>
<sequence>MPNASTHQLANLVIDYSIIVLNSISIGISIIVFTFIVYHLKKTRNSSNKIPFLLTANMYLSIILSCVLLLKEYIRILPGHLFSLDTLDDGILCQIRAYFLWASNCTIYYSITLQSLYRLCRILYHTKQRFLSLRFYELLILLQWIFCFLIMIPGLFLGNYIYLQGDYFCQIDYTKWKNIILNGILAYYIPINVTIGCYFYTLRKIKQDRHSTVFTVARIQQVTARRDLIVVSRLCALFGLLTMISIPAVTGYFIYVFTGYLPWWLSPLQWLGFSLIMNIVTIVLVFISPQVRILFTCH</sequence>
<keyword evidence="2 5" id="KW-0812">Transmembrane</keyword>
<dbReference type="PROSITE" id="PS50262">
    <property type="entry name" value="G_PROTEIN_RECEP_F1_2"/>
    <property type="match status" value="1"/>
</dbReference>
<feature type="transmembrane region" description="Helical" evidence="5">
    <location>
        <begin position="16"/>
        <end position="38"/>
    </location>
</feature>
<organism evidence="8 10">
    <name type="scientific">Adineta ricciae</name>
    <name type="common">Rotifer</name>
    <dbReference type="NCBI Taxonomy" id="249248"/>
    <lineage>
        <taxon>Eukaryota</taxon>
        <taxon>Metazoa</taxon>
        <taxon>Spiralia</taxon>
        <taxon>Gnathifera</taxon>
        <taxon>Rotifera</taxon>
        <taxon>Eurotatoria</taxon>
        <taxon>Bdelloidea</taxon>
        <taxon>Adinetida</taxon>
        <taxon>Adinetidae</taxon>
        <taxon>Adineta</taxon>
    </lineage>
</organism>
<comment type="caution">
    <text evidence="8">The sequence shown here is derived from an EMBL/GenBank/DDBJ whole genome shotgun (WGS) entry which is preliminary data.</text>
</comment>
<feature type="transmembrane region" description="Helical" evidence="5">
    <location>
        <begin position="267"/>
        <end position="287"/>
    </location>
</feature>
<feature type="transmembrane region" description="Helical" evidence="5">
    <location>
        <begin position="50"/>
        <end position="70"/>
    </location>
</feature>
<gene>
    <name evidence="8" type="ORF">EDS130_LOCUS31205</name>
    <name evidence="7" type="ORF">XAT740_LOCUS21420</name>
</gene>
<feature type="transmembrane region" description="Helical" evidence="5">
    <location>
        <begin position="234"/>
        <end position="255"/>
    </location>
</feature>
<accession>A0A815EI41</accession>
<evidence type="ECO:0000313" key="8">
    <source>
        <dbReference type="EMBL" id="CAF1312190.1"/>
    </source>
</evidence>
<dbReference type="EMBL" id="CAJNOR010001537">
    <property type="protein sequence ID" value="CAF1159828.1"/>
    <property type="molecule type" value="Genomic_DNA"/>
</dbReference>
<evidence type="ECO:0000256" key="2">
    <source>
        <dbReference type="ARBA" id="ARBA00022692"/>
    </source>
</evidence>
<feature type="transmembrane region" description="Helical" evidence="5">
    <location>
        <begin position="98"/>
        <end position="117"/>
    </location>
</feature>
<reference evidence="8" key="1">
    <citation type="submission" date="2021-02" db="EMBL/GenBank/DDBJ databases">
        <authorList>
            <person name="Nowell W R."/>
        </authorList>
    </citation>
    <scope>NUCLEOTIDE SEQUENCE</scope>
</reference>
<evidence type="ECO:0000256" key="5">
    <source>
        <dbReference type="SAM" id="Phobius"/>
    </source>
</evidence>
<dbReference type="InterPro" id="IPR017452">
    <property type="entry name" value="GPCR_Rhodpsn_7TM"/>
</dbReference>
<evidence type="ECO:0000256" key="3">
    <source>
        <dbReference type="ARBA" id="ARBA00022989"/>
    </source>
</evidence>
<feature type="domain" description="G-protein coupled receptors family 1 profile" evidence="6">
    <location>
        <begin position="27"/>
        <end position="296"/>
    </location>
</feature>
<keyword evidence="3 5" id="KW-1133">Transmembrane helix</keyword>
<evidence type="ECO:0000313" key="7">
    <source>
        <dbReference type="EMBL" id="CAF1159828.1"/>
    </source>
</evidence>
<proteinExistence type="predicted"/>